<accession>A0A0F8VWM4</accession>
<sequence length="273" mass="30492">NLAAVLRRESMIISLKGESNTAKSSFPLTGPHKILYLETDPGGFNRAFLECKDDIINGNIVFKSYPLPKEVLRAALVKQDKGFRIRGMKELWGAFVEDFCTGLEDDGTKLITVDTYSQMHQILMAAYLQEKQEGQEVNGKLPAGKTYRENLTQIEYGQINSRMHTMLDQANVYDKNMVIIHHMTDVWGPVMKDGKIDQGVIGRDAKGWKNCGYAASDLADIVLETKRTTVTNNKGPITSFSVVYTKAPPALMGVTVENPTWDKIVKQVKFVKG</sequence>
<protein>
    <submittedName>
        <fullName evidence="1">Uncharacterized protein</fullName>
    </submittedName>
</protein>
<feature type="non-terminal residue" evidence="1">
    <location>
        <position position="1"/>
    </location>
</feature>
<proteinExistence type="predicted"/>
<gene>
    <name evidence="1" type="ORF">LCGC14_3142310</name>
</gene>
<dbReference type="EMBL" id="LAZR01068924">
    <property type="protein sequence ID" value="KKK48717.1"/>
    <property type="molecule type" value="Genomic_DNA"/>
</dbReference>
<evidence type="ECO:0000313" key="1">
    <source>
        <dbReference type="EMBL" id="KKK48717.1"/>
    </source>
</evidence>
<organism evidence="1">
    <name type="scientific">marine sediment metagenome</name>
    <dbReference type="NCBI Taxonomy" id="412755"/>
    <lineage>
        <taxon>unclassified sequences</taxon>
        <taxon>metagenomes</taxon>
        <taxon>ecological metagenomes</taxon>
    </lineage>
</organism>
<reference evidence="1" key="1">
    <citation type="journal article" date="2015" name="Nature">
        <title>Complex archaea that bridge the gap between prokaryotes and eukaryotes.</title>
        <authorList>
            <person name="Spang A."/>
            <person name="Saw J.H."/>
            <person name="Jorgensen S.L."/>
            <person name="Zaremba-Niedzwiedzka K."/>
            <person name="Martijn J."/>
            <person name="Lind A.E."/>
            <person name="van Eijk R."/>
            <person name="Schleper C."/>
            <person name="Guy L."/>
            <person name="Ettema T.J."/>
        </authorList>
    </citation>
    <scope>NUCLEOTIDE SEQUENCE</scope>
</reference>
<comment type="caution">
    <text evidence="1">The sequence shown here is derived from an EMBL/GenBank/DDBJ whole genome shotgun (WGS) entry which is preliminary data.</text>
</comment>
<dbReference type="AlphaFoldDB" id="A0A0F8VWM4"/>
<name>A0A0F8VWM4_9ZZZZ</name>